<name>A0AB37QE65_PSECA</name>
<proteinExistence type="predicted"/>
<dbReference type="EMBL" id="RBPH01000064">
    <property type="protein sequence ID" value="RMN83696.1"/>
    <property type="molecule type" value="Genomic_DNA"/>
</dbReference>
<dbReference type="AlphaFoldDB" id="A0AB37QE65"/>
<accession>A0AB37QE65</accession>
<comment type="caution">
    <text evidence="1">The sequence shown here is derived from an EMBL/GenBank/DDBJ whole genome shotgun (WGS) entry which is preliminary data.</text>
</comment>
<evidence type="ECO:0000313" key="2">
    <source>
        <dbReference type="Proteomes" id="UP000269335"/>
    </source>
</evidence>
<reference evidence="1 2" key="1">
    <citation type="submission" date="2018-08" db="EMBL/GenBank/DDBJ databases">
        <title>Recombination of ecologically and evolutionarily significant loci maintains genetic cohesion in the Pseudomonas syringae species complex.</title>
        <authorList>
            <person name="Dillon M."/>
            <person name="Thakur S."/>
            <person name="Almeida R.N.D."/>
            <person name="Weir B.S."/>
            <person name="Guttman D.S."/>
        </authorList>
    </citation>
    <scope>NUCLEOTIDE SEQUENCE [LARGE SCALE GENOMIC DNA]</scope>
    <source>
        <strain evidence="1 2">ICMP 15201</strain>
    </source>
</reference>
<sequence>MEQSMKQATPVTTKAKKRHSRRCIRCSKVFTTSTATKKYCSVQCSRKTANGKRPKVDRIEKARHSAPFYRLVQECKRAGTLEVLKGHTAQSLLDVIQLQAMAFKCNQYGTARLFELSHIAPVEGQTHIGMYYADNLVLSPQKPNKAHGTSYYGGGRRIARAGCHPRNAVHENERDSDVLERLIDYLGKPLIDEVVRLGNIKPTRRNELLRWLREFLNPADPVHARHLKDLGEMTTVALSTLQAELKGKEAKSWSPKTVRYSRVAVLVMEVERHAQYRPELLQALEDIRHLRHSADKPENQALEQALFDLLHGKALDHVQHVIDDYVKRHTTVIRYEGICPVTGEPFVQPEQAERIPDYKPIRFPMLLARIETPAFAPSFADTLDGQQADIVPVLFNVQPEASYDPVPW</sequence>
<evidence type="ECO:0000313" key="1">
    <source>
        <dbReference type="EMBL" id="RMN83696.1"/>
    </source>
</evidence>
<dbReference type="Proteomes" id="UP000269335">
    <property type="component" value="Unassembled WGS sequence"/>
</dbReference>
<organism evidence="1 2">
    <name type="scientific">Pseudomonas cannabina</name>
    <dbReference type="NCBI Taxonomy" id="86840"/>
    <lineage>
        <taxon>Bacteria</taxon>
        <taxon>Pseudomonadati</taxon>
        <taxon>Pseudomonadota</taxon>
        <taxon>Gammaproteobacteria</taxon>
        <taxon>Pseudomonadales</taxon>
        <taxon>Pseudomonadaceae</taxon>
        <taxon>Pseudomonas</taxon>
    </lineage>
</organism>
<protein>
    <submittedName>
        <fullName evidence="1">Uncharacterized protein</fullName>
    </submittedName>
</protein>
<gene>
    <name evidence="1" type="ORF">ALQ53_00384</name>
</gene>